<name>A0A1L3ZL73_RHILE</name>
<keyword evidence="3" id="KW-0614">Plasmid</keyword>
<keyword evidence="2 3" id="KW-0808">Transferase</keyword>
<geneLocation type="plasmid" evidence="3">
    <name>unnamed2</name>
</geneLocation>
<dbReference type="AlphaFoldDB" id="A0A1L3ZL73"/>
<dbReference type="RefSeq" id="WP_072641825.1">
    <property type="nucleotide sequence ID" value="NZ_CP018230.1"/>
</dbReference>
<dbReference type="InterPro" id="IPR004165">
    <property type="entry name" value="CoA_trans_fam_I"/>
</dbReference>
<gene>
    <name evidence="3" type="ORF">BMW22_32970</name>
</gene>
<dbReference type="InterPro" id="IPR012791">
    <property type="entry name" value="3-oxoacid_CoA-transf_B"/>
</dbReference>
<dbReference type="InterPro" id="IPR037171">
    <property type="entry name" value="NagB/RpiA_transferase-like"/>
</dbReference>
<dbReference type="PANTHER" id="PTHR13707:SF57">
    <property type="entry name" value="SUCCINYL-COA:3-KETOACID COENZYME A TRANSFERASE SUBUNIT B-RELATED"/>
    <property type="match status" value="1"/>
</dbReference>
<dbReference type="EMBL" id="CP018230">
    <property type="protein sequence ID" value="API56320.1"/>
    <property type="molecule type" value="Genomic_DNA"/>
</dbReference>
<evidence type="ECO:0000256" key="2">
    <source>
        <dbReference type="ARBA" id="ARBA00022679"/>
    </source>
</evidence>
<proteinExistence type="inferred from homology"/>
<dbReference type="GO" id="GO:0008410">
    <property type="term" value="F:CoA-transferase activity"/>
    <property type="evidence" value="ECO:0007669"/>
    <property type="project" value="InterPro"/>
</dbReference>
<comment type="similarity">
    <text evidence="1">Belongs to the 3-oxoacid CoA-transferase subunit B family.</text>
</comment>
<reference evidence="3 4" key="1">
    <citation type="submission" date="2016-11" db="EMBL/GenBank/DDBJ databases">
        <title>Rhizobium leguminosarum bv. viciae strain Vaf12 isolated from Vavilovia formosa root nodules from Russia, Dagestan.</title>
        <authorList>
            <person name="Kimeklis A."/>
        </authorList>
    </citation>
    <scope>NUCLEOTIDE SEQUENCE [LARGE SCALE GENOMIC DNA]</scope>
    <source>
        <strain evidence="3 4">Vaf-108</strain>
        <plasmid evidence="4">Plasmid unnamed2</plasmid>
    </source>
</reference>
<organism evidence="3 4">
    <name type="scientific">Rhizobium leguminosarum</name>
    <dbReference type="NCBI Taxonomy" id="384"/>
    <lineage>
        <taxon>Bacteria</taxon>
        <taxon>Pseudomonadati</taxon>
        <taxon>Pseudomonadota</taxon>
        <taxon>Alphaproteobacteria</taxon>
        <taxon>Hyphomicrobiales</taxon>
        <taxon>Rhizobiaceae</taxon>
        <taxon>Rhizobium/Agrobacterium group</taxon>
        <taxon>Rhizobium</taxon>
    </lineage>
</organism>
<evidence type="ECO:0000256" key="1">
    <source>
        <dbReference type="ARBA" id="ARBA00007047"/>
    </source>
</evidence>
<dbReference type="PANTHER" id="PTHR13707">
    <property type="entry name" value="KETOACID-COENZYME A TRANSFERASE"/>
    <property type="match status" value="1"/>
</dbReference>
<dbReference type="SMART" id="SM00882">
    <property type="entry name" value="CoA_trans"/>
    <property type="match status" value="1"/>
</dbReference>
<dbReference type="Proteomes" id="UP000183050">
    <property type="component" value="Plasmid unnamed2"/>
</dbReference>
<dbReference type="SUPFAM" id="SSF100950">
    <property type="entry name" value="NagB/RpiA/CoA transferase-like"/>
    <property type="match status" value="1"/>
</dbReference>
<evidence type="ECO:0000313" key="3">
    <source>
        <dbReference type="EMBL" id="API56320.1"/>
    </source>
</evidence>
<protein>
    <submittedName>
        <fullName evidence="3">3-oxoacid CoA-transferase</fullName>
    </submittedName>
</protein>
<dbReference type="Pfam" id="PF01144">
    <property type="entry name" value="CoA_trans"/>
    <property type="match status" value="1"/>
</dbReference>
<accession>A0A1L3ZL73</accession>
<dbReference type="Gene3D" id="3.40.1080.10">
    <property type="entry name" value="Glutaconate Coenzyme A-transferase"/>
    <property type="match status" value="1"/>
</dbReference>
<sequence length="239" mass="25504">MTIDSSSINTRPINTREDIKLSNAQIAWRAAQDIADGAYVNLGIGFPEMVARYQPPGRQAIFHTENGILNFGEPPAAGEEDWDLINAGKKAVTLKPGAAFFHHADSFAMVRGGHLDVAILGAYQVAQSGDLANWRVGSKGVPAVGGAMDLVHGAKQVCVITEHVTKTGEPKLVEKCTFPLTGVACITRVYTSHAVIDIVNGRFVLREKLAAMSQEELQAMTGAPLHVDGPVADLVVPKL</sequence>
<dbReference type="NCBIfam" id="TIGR02428">
    <property type="entry name" value="pcaJ_scoB_fam"/>
    <property type="match status" value="1"/>
</dbReference>
<evidence type="ECO:0000313" key="4">
    <source>
        <dbReference type="Proteomes" id="UP000183050"/>
    </source>
</evidence>